<accession>A0A7J0H1V4</accession>
<feature type="region of interest" description="Disordered" evidence="1">
    <location>
        <begin position="1"/>
        <end position="42"/>
    </location>
</feature>
<feature type="region of interest" description="Disordered" evidence="1">
    <location>
        <begin position="72"/>
        <end position="98"/>
    </location>
</feature>
<dbReference type="Proteomes" id="UP000585474">
    <property type="component" value="Unassembled WGS sequence"/>
</dbReference>
<dbReference type="AlphaFoldDB" id="A0A7J0H1V4"/>
<feature type="compositionally biased region" description="Basic and acidic residues" evidence="1">
    <location>
        <begin position="1"/>
        <end position="13"/>
    </location>
</feature>
<name>A0A7J0H1V4_9ERIC</name>
<protein>
    <submittedName>
        <fullName evidence="2">Uncharacterized protein</fullName>
    </submittedName>
</protein>
<evidence type="ECO:0000313" key="3">
    <source>
        <dbReference type="Proteomes" id="UP000585474"/>
    </source>
</evidence>
<organism evidence="2 3">
    <name type="scientific">Actinidia rufa</name>
    <dbReference type="NCBI Taxonomy" id="165716"/>
    <lineage>
        <taxon>Eukaryota</taxon>
        <taxon>Viridiplantae</taxon>
        <taxon>Streptophyta</taxon>
        <taxon>Embryophyta</taxon>
        <taxon>Tracheophyta</taxon>
        <taxon>Spermatophyta</taxon>
        <taxon>Magnoliopsida</taxon>
        <taxon>eudicotyledons</taxon>
        <taxon>Gunneridae</taxon>
        <taxon>Pentapetalae</taxon>
        <taxon>asterids</taxon>
        <taxon>Ericales</taxon>
        <taxon>Actinidiaceae</taxon>
        <taxon>Actinidia</taxon>
    </lineage>
</organism>
<reference evidence="2 3" key="1">
    <citation type="submission" date="2019-07" db="EMBL/GenBank/DDBJ databases">
        <title>De Novo Assembly of kiwifruit Actinidia rufa.</title>
        <authorList>
            <person name="Sugita-Konishi S."/>
            <person name="Sato K."/>
            <person name="Mori E."/>
            <person name="Abe Y."/>
            <person name="Kisaki G."/>
            <person name="Hamano K."/>
            <person name="Suezawa K."/>
            <person name="Otani M."/>
            <person name="Fukuda T."/>
            <person name="Manabe T."/>
            <person name="Gomi K."/>
            <person name="Tabuchi M."/>
            <person name="Akimitsu K."/>
            <person name="Kataoka I."/>
        </authorList>
    </citation>
    <scope>NUCLEOTIDE SEQUENCE [LARGE SCALE GENOMIC DNA]</scope>
    <source>
        <strain evidence="3">cv. Fuchu</strain>
    </source>
</reference>
<evidence type="ECO:0000256" key="1">
    <source>
        <dbReference type="SAM" id="MobiDB-lite"/>
    </source>
</evidence>
<proteinExistence type="predicted"/>
<sequence length="178" mass="19891">MPQSKSKDTERRLKSLKKSPRRTPSPAAKNRPPSKSDAFSPSPLNMLDHSNFVFAEVAEVYLNRALRRSALCDSSTESRLKKLKTSSNSSKKQSSKKTKACLGKIESEFRSCDLDESGTDSSLIEFREVLGDEEQLEEIKTDFGRCDSDGMVEKRLRSRKVPIGVVGGEIEDTKIEFA</sequence>
<gene>
    <name evidence="2" type="ORF">Acr_26g0003600</name>
</gene>
<dbReference type="EMBL" id="BJWL01000026">
    <property type="protein sequence ID" value="GFZ17090.1"/>
    <property type="molecule type" value="Genomic_DNA"/>
</dbReference>
<comment type="caution">
    <text evidence="2">The sequence shown here is derived from an EMBL/GenBank/DDBJ whole genome shotgun (WGS) entry which is preliminary data.</text>
</comment>
<keyword evidence="3" id="KW-1185">Reference proteome</keyword>
<evidence type="ECO:0000313" key="2">
    <source>
        <dbReference type="EMBL" id="GFZ17090.1"/>
    </source>
</evidence>